<gene>
    <name evidence="1" type="ORF">GOODEAATRI_028954</name>
</gene>
<sequence>MLKESKLCQKPMSSHLCKDQQISRDISAETRRWTFGDAALNGLRKHLNVICELQHENLSLLHRCLQQRNKNLQDEESPTSEAASDHLYLEAGPVLHVFTL</sequence>
<dbReference type="Proteomes" id="UP001476798">
    <property type="component" value="Unassembled WGS sequence"/>
</dbReference>
<keyword evidence="2" id="KW-1185">Reference proteome</keyword>
<protein>
    <submittedName>
        <fullName evidence="1">Uncharacterized protein</fullName>
    </submittedName>
</protein>
<organism evidence="1 2">
    <name type="scientific">Goodea atripinnis</name>
    <dbReference type="NCBI Taxonomy" id="208336"/>
    <lineage>
        <taxon>Eukaryota</taxon>
        <taxon>Metazoa</taxon>
        <taxon>Chordata</taxon>
        <taxon>Craniata</taxon>
        <taxon>Vertebrata</taxon>
        <taxon>Euteleostomi</taxon>
        <taxon>Actinopterygii</taxon>
        <taxon>Neopterygii</taxon>
        <taxon>Teleostei</taxon>
        <taxon>Neoteleostei</taxon>
        <taxon>Acanthomorphata</taxon>
        <taxon>Ovalentaria</taxon>
        <taxon>Atherinomorphae</taxon>
        <taxon>Cyprinodontiformes</taxon>
        <taxon>Goodeidae</taxon>
        <taxon>Goodea</taxon>
    </lineage>
</organism>
<comment type="caution">
    <text evidence="1">The sequence shown here is derived from an EMBL/GenBank/DDBJ whole genome shotgun (WGS) entry which is preliminary data.</text>
</comment>
<evidence type="ECO:0000313" key="1">
    <source>
        <dbReference type="EMBL" id="MEQ2159989.1"/>
    </source>
</evidence>
<evidence type="ECO:0000313" key="2">
    <source>
        <dbReference type="Proteomes" id="UP001476798"/>
    </source>
</evidence>
<name>A0ABV0MMU8_9TELE</name>
<dbReference type="EMBL" id="JAHRIO010004145">
    <property type="protein sequence ID" value="MEQ2159989.1"/>
    <property type="molecule type" value="Genomic_DNA"/>
</dbReference>
<reference evidence="1 2" key="1">
    <citation type="submission" date="2021-06" db="EMBL/GenBank/DDBJ databases">
        <authorList>
            <person name="Palmer J.M."/>
        </authorList>
    </citation>
    <scope>NUCLEOTIDE SEQUENCE [LARGE SCALE GENOMIC DNA]</scope>
    <source>
        <strain evidence="1 2">GA_2019</strain>
        <tissue evidence="1">Muscle</tissue>
    </source>
</reference>
<proteinExistence type="predicted"/>
<accession>A0ABV0MMU8</accession>